<comment type="caution">
    <text evidence="1">The sequence shown here is derived from an EMBL/GenBank/DDBJ whole genome shotgun (WGS) entry which is preliminary data.</text>
</comment>
<dbReference type="EMBL" id="AZEL01000078">
    <property type="protein sequence ID" value="KRL19986.1"/>
    <property type="molecule type" value="Genomic_DNA"/>
</dbReference>
<protein>
    <submittedName>
        <fullName evidence="1">Uncharacterized protein</fullName>
    </submittedName>
</protein>
<sequence length="188" mass="20662">MEFIGDVLKKITITKKDEAGNSETKELNLTQVVSPEMNPTFKRTSPIADSVRASPNTDYTYELDINETDGVAKGLDYSSKKVNSTVNTNTIITIPVPDSFVLNQDKTYTINDFGDQTTITQAVGPGGTIVIHVPKRSGRQHWNNGSFGYRIVGHYAVAQSVDDTVIKADKTIHIDQTIIKADGFLLEI</sequence>
<dbReference type="RefSeq" id="WP_025006087.1">
    <property type="nucleotide sequence ID" value="NZ_AZEL01000078.1"/>
</dbReference>
<reference evidence="1 2" key="1">
    <citation type="journal article" date="2015" name="Genome Announc.">
        <title>Expanding the biotechnology potential of lactobacilli through comparative genomics of 213 strains and associated genera.</title>
        <authorList>
            <person name="Sun Z."/>
            <person name="Harris H.M."/>
            <person name="McCann A."/>
            <person name="Guo C."/>
            <person name="Argimon S."/>
            <person name="Zhang W."/>
            <person name="Yang X."/>
            <person name="Jeffery I.B."/>
            <person name="Cooney J.C."/>
            <person name="Kagawa T.F."/>
            <person name="Liu W."/>
            <person name="Song Y."/>
            <person name="Salvetti E."/>
            <person name="Wrobel A."/>
            <person name="Rasinkangas P."/>
            <person name="Parkhill J."/>
            <person name="Rea M.C."/>
            <person name="O'Sullivan O."/>
            <person name="Ritari J."/>
            <person name="Douillard F.P."/>
            <person name="Paul Ross R."/>
            <person name="Yang R."/>
            <person name="Briner A.E."/>
            <person name="Felis G.E."/>
            <person name="de Vos W.M."/>
            <person name="Barrangou R."/>
            <person name="Klaenhammer T.R."/>
            <person name="Caufield P.W."/>
            <person name="Cui Y."/>
            <person name="Zhang H."/>
            <person name="O'Toole P.W."/>
        </authorList>
    </citation>
    <scope>NUCLEOTIDE SEQUENCE [LARGE SCALE GENOMIC DNA]</scope>
    <source>
        <strain evidence="1 2">DSM 10532</strain>
    </source>
</reference>
<dbReference type="Proteomes" id="UP000051311">
    <property type="component" value="Unassembled WGS sequence"/>
</dbReference>
<organism evidence="1 2">
    <name type="scientific">Lactobacillus gallinarum DSM 10532 = JCM 2011</name>
    <dbReference type="NCBI Taxonomy" id="1423748"/>
    <lineage>
        <taxon>Bacteria</taxon>
        <taxon>Bacillati</taxon>
        <taxon>Bacillota</taxon>
        <taxon>Bacilli</taxon>
        <taxon>Lactobacillales</taxon>
        <taxon>Lactobacillaceae</taxon>
        <taxon>Lactobacillus</taxon>
    </lineage>
</organism>
<gene>
    <name evidence="1" type="ORF">FC37_GL000335</name>
</gene>
<evidence type="ECO:0000313" key="1">
    <source>
        <dbReference type="EMBL" id="KRL19986.1"/>
    </source>
</evidence>
<proteinExistence type="predicted"/>
<accession>A0A0R1NQW9</accession>
<dbReference type="AlphaFoldDB" id="A0A0R1NQW9"/>
<name>A0A0R1NQW9_9LACO</name>
<evidence type="ECO:0000313" key="2">
    <source>
        <dbReference type="Proteomes" id="UP000051311"/>
    </source>
</evidence>
<dbReference type="PATRIC" id="fig|1423748.3.peg.356"/>
<dbReference type="OrthoDB" id="3237761at2"/>